<accession>A0AAD0I776</accession>
<name>A0AAD0I776_PSESX</name>
<keyword evidence="1" id="KW-0812">Transmembrane</keyword>
<keyword evidence="1" id="KW-0472">Membrane</keyword>
<evidence type="ECO:0000313" key="3">
    <source>
        <dbReference type="Proteomes" id="UP000240475"/>
    </source>
</evidence>
<gene>
    <name evidence="2" type="ORF">DA456_03625</name>
</gene>
<protein>
    <submittedName>
        <fullName evidence="2">Uncharacterized protein</fullName>
    </submittedName>
</protein>
<feature type="transmembrane region" description="Helical" evidence="1">
    <location>
        <begin position="6"/>
        <end position="25"/>
    </location>
</feature>
<evidence type="ECO:0000256" key="1">
    <source>
        <dbReference type="SAM" id="Phobius"/>
    </source>
</evidence>
<dbReference type="Proteomes" id="UP000240475">
    <property type="component" value="Chromosome"/>
</dbReference>
<dbReference type="EMBL" id="CP028490">
    <property type="protein sequence ID" value="AVX22561.1"/>
    <property type="molecule type" value="Genomic_DNA"/>
</dbReference>
<keyword evidence="1" id="KW-1133">Transmembrane helix</keyword>
<evidence type="ECO:0000313" key="2">
    <source>
        <dbReference type="EMBL" id="AVX22561.1"/>
    </source>
</evidence>
<dbReference type="AlphaFoldDB" id="A0AAD0I776"/>
<reference evidence="2 3" key="1">
    <citation type="submission" date="2018-04" db="EMBL/GenBank/DDBJ databases">
        <authorList>
            <person name="Cha J.-S."/>
        </authorList>
    </citation>
    <scope>NUCLEOTIDE SEQUENCE [LARGE SCALE GENOMIC DNA]</scope>
    <source>
        <strain evidence="2 3">LMG5095</strain>
    </source>
</reference>
<sequence>MALFVMPLLYLYYVLAFWLICKVSLWGYSSNVRKVHVVIRFLCLSFIFYGSELYSYAEWRVACVTTAGLHIYAREPVQGFFYPRIRQIETKDFLDEGYSFIEGVEIAKLAPATDQIYRFYKGPDGSLSKDAITTLQSLYRFEYLREKMLGGGIISKKMVRKIDTNEVLGESVVVQYVGGLIQDLLYSFFSADQVGRSTECAGDSKGKNIIEEVIPPILSR</sequence>
<proteinExistence type="predicted"/>
<organism evidence="2 3">
    <name type="scientific">Pseudomonas syringae pv. atrofaciens</name>
    <dbReference type="NCBI Taxonomy" id="192087"/>
    <lineage>
        <taxon>Bacteria</taxon>
        <taxon>Pseudomonadati</taxon>
        <taxon>Pseudomonadota</taxon>
        <taxon>Gammaproteobacteria</taxon>
        <taxon>Pseudomonadales</taxon>
        <taxon>Pseudomonadaceae</taxon>
        <taxon>Pseudomonas</taxon>
        <taxon>Pseudomonas syringae</taxon>
    </lineage>
</organism>